<gene>
    <name evidence="2" type="ORF">TWF718_007458</name>
</gene>
<evidence type="ECO:0000256" key="1">
    <source>
        <dbReference type="SAM" id="MobiDB-lite"/>
    </source>
</evidence>
<dbReference type="AlphaFoldDB" id="A0AAN8MZC0"/>
<dbReference type="SUPFAM" id="SSF51445">
    <property type="entry name" value="(Trans)glycosidases"/>
    <property type="match status" value="1"/>
</dbReference>
<protein>
    <recommendedName>
        <fullName evidence="4">Chitinase</fullName>
    </recommendedName>
</protein>
<organism evidence="2 3">
    <name type="scientific">Orbilia javanica</name>
    <dbReference type="NCBI Taxonomy" id="47235"/>
    <lineage>
        <taxon>Eukaryota</taxon>
        <taxon>Fungi</taxon>
        <taxon>Dikarya</taxon>
        <taxon>Ascomycota</taxon>
        <taxon>Pezizomycotina</taxon>
        <taxon>Orbiliomycetes</taxon>
        <taxon>Orbiliales</taxon>
        <taxon>Orbiliaceae</taxon>
        <taxon>Orbilia</taxon>
    </lineage>
</organism>
<evidence type="ECO:0000313" key="2">
    <source>
        <dbReference type="EMBL" id="KAK6345546.1"/>
    </source>
</evidence>
<comment type="caution">
    <text evidence="2">The sequence shown here is derived from an EMBL/GenBank/DDBJ whole genome shotgun (WGS) entry which is preliminary data.</text>
</comment>
<proteinExistence type="predicted"/>
<keyword evidence="3" id="KW-1185">Reference proteome</keyword>
<reference evidence="2 3" key="1">
    <citation type="submission" date="2019-10" db="EMBL/GenBank/DDBJ databases">
        <authorList>
            <person name="Palmer J.M."/>
        </authorList>
    </citation>
    <scope>NUCLEOTIDE SEQUENCE [LARGE SCALE GENOMIC DNA]</scope>
    <source>
        <strain evidence="2 3">TWF718</strain>
    </source>
</reference>
<dbReference type="Proteomes" id="UP001313282">
    <property type="component" value="Unassembled WGS sequence"/>
</dbReference>
<dbReference type="EMBL" id="JAVHNR010000004">
    <property type="protein sequence ID" value="KAK6345546.1"/>
    <property type="molecule type" value="Genomic_DNA"/>
</dbReference>
<name>A0AAN8MZC0_9PEZI</name>
<sequence length="382" mass="42361">MTSWNSTNGAWLPGIWDSPETLFKTLDYMRDHKVEYLFPTTKTLTKDGKFQINSNFMIYLHQFMGTIKEYEDSPRACGKKFKVIPAVGMCFQKENVDEFFEFENEEAHRNAVASVRQFIVPEAEDSFVTGMPRDFDGVQFSVGRDDVYNFEILKKFLREVKATTGKIVSLAVPGYGRGWGGSGFYYSALYVDLLTPMCFNTSCQTPEEYQANMKDQVYNILYGVSGQYARNHGRPGHGIKVLFGFPCFPDSEDTKAIHNSAAENIAAAAKGAAEGAEKLIAEGNDALDFAAGASLYMFSDGKGKDGYSTEQDMDDFGKYWAYEKHDYEEPPPPPPPTKDIPDGGDKGGETPGGDPDNSSNTPLVKVFVVVVLMVCAWIISVG</sequence>
<evidence type="ECO:0008006" key="4">
    <source>
        <dbReference type="Google" id="ProtNLM"/>
    </source>
</evidence>
<accession>A0AAN8MZC0</accession>
<dbReference type="InterPro" id="IPR017853">
    <property type="entry name" value="GH"/>
</dbReference>
<feature type="compositionally biased region" description="Basic and acidic residues" evidence="1">
    <location>
        <begin position="339"/>
        <end position="348"/>
    </location>
</feature>
<evidence type="ECO:0000313" key="3">
    <source>
        <dbReference type="Proteomes" id="UP001313282"/>
    </source>
</evidence>
<feature type="region of interest" description="Disordered" evidence="1">
    <location>
        <begin position="324"/>
        <end position="359"/>
    </location>
</feature>